<dbReference type="HAMAP" id="MF_00037">
    <property type="entry name" value="MurB"/>
    <property type="match status" value="1"/>
</dbReference>
<evidence type="ECO:0000256" key="8">
    <source>
        <dbReference type="ARBA" id="ARBA00022490"/>
    </source>
</evidence>
<evidence type="ECO:0000256" key="12">
    <source>
        <dbReference type="ARBA" id="ARBA00022857"/>
    </source>
</evidence>
<protein>
    <recommendedName>
        <fullName evidence="7 20">UDP-N-acetylenolpyruvoylglucosamine reductase</fullName>
        <ecNumber evidence="6 20">1.3.1.98</ecNumber>
    </recommendedName>
    <alternativeName>
        <fullName evidence="18 20">UDP-N-acetylmuramate dehydrogenase</fullName>
    </alternativeName>
</protein>
<dbReference type="Pfam" id="PF02873">
    <property type="entry name" value="MurB_C"/>
    <property type="match status" value="1"/>
</dbReference>
<evidence type="ECO:0000259" key="21">
    <source>
        <dbReference type="PROSITE" id="PS51387"/>
    </source>
</evidence>
<comment type="catalytic activity">
    <reaction evidence="19 20">
        <text>UDP-N-acetyl-alpha-D-muramate + NADP(+) = UDP-N-acetyl-3-O-(1-carboxyvinyl)-alpha-D-glucosamine + NADPH + H(+)</text>
        <dbReference type="Rhea" id="RHEA:12248"/>
        <dbReference type="ChEBI" id="CHEBI:15378"/>
        <dbReference type="ChEBI" id="CHEBI:57783"/>
        <dbReference type="ChEBI" id="CHEBI:58349"/>
        <dbReference type="ChEBI" id="CHEBI:68483"/>
        <dbReference type="ChEBI" id="CHEBI:70757"/>
        <dbReference type="EC" id="1.3.1.98"/>
    </reaction>
</comment>
<evidence type="ECO:0000256" key="11">
    <source>
        <dbReference type="ARBA" id="ARBA00022827"/>
    </source>
</evidence>
<feature type="active site" description="Proton donor" evidence="20">
    <location>
        <position position="224"/>
    </location>
</feature>
<dbReference type="SUPFAM" id="SSF56194">
    <property type="entry name" value="Uridine diphospho-N-Acetylenolpyruvylglucosamine reductase, MurB, C-terminal domain"/>
    <property type="match status" value="1"/>
</dbReference>
<evidence type="ECO:0000256" key="5">
    <source>
        <dbReference type="ARBA" id="ARBA00010485"/>
    </source>
</evidence>
<evidence type="ECO:0000256" key="3">
    <source>
        <dbReference type="ARBA" id="ARBA00004496"/>
    </source>
</evidence>
<dbReference type="InterPro" id="IPR016169">
    <property type="entry name" value="FAD-bd_PCMH_sub2"/>
</dbReference>
<dbReference type="InterPro" id="IPR011601">
    <property type="entry name" value="MurB_C"/>
</dbReference>
<dbReference type="NCBIfam" id="NF000755">
    <property type="entry name" value="PRK00046.1"/>
    <property type="match status" value="1"/>
</dbReference>
<keyword evidence="12 20" id="KW-0521">NADP</keyword>
<proteinExistence type="inferred from homology"/>
<reference evidence="22 23" key="1">
    <citation type="submission" date="2022-01" db="EMBL/GenBank/DDBJ databases">
        <title>Paraglaciecola sp. G1-23.</title>
        <authorList>
            <person name="Jin M.S."/>
            <person name="Han D.M."/>
            <person name="Kim H.M."/>
            <person name="Jeon C.O."/>
        </authorList>
    </citation>
    <scope>NUCLEOTIDE SEQUENCE [LARGE SCALE GENOMIC DNA]</scope>
    <source>
        <strain evidence="22 23">G1-23</strain>
    </source>
</reference>
<dbReference type="EC" id="1.3.1.98" evidence="6 20"/>
<dbReference type="PROSITE" id="PS51387">
    <property type="entry name" value="FAD_PCMH"/>
    <property type="match status" value="1"/>
</dbReference>
<dbReference type="InterPro" id="IPR003170">
    <property type="entry name" value="MurB"/>
</dbReference>
<dbReference type="InterPro" id="IPR016167">
    <property type="entry name" value="FAD-bd_PCMH_sub1"/>
</dbReference>
<keyword evidence="15 20" id="KW-0560">Oxidoreductase</keyword>
<comment type="pathway">
    <text evidence="4 20">Cell wall biogenesis; peptidoglycan biosynthesis.</text>
</comment>
<evidence type="ECO:0000256" key="16">
    <source>
        <dbReference type="ARBA" id="ARBA00023306"/>
    </source>
</evidence>
<dbReference type="PANTHER" id="PTHR21071:SF4">
    <property type="entry name" value="UDP-N-ACETYLENOLPYRUVOYLGLUCOSAMINE REDUCTASE"/>
    <property type="match status" value="1"/>
</dbReference>
<organism evidence="22 23">
    <name type="scientific">Paraglaciecola algarum</name>
    <dbReference type="NCBI Taxonomy" id="3050085"/>
    <lineage>
        <taxon>Bacteria</taxon>
        <taxon>Pseudomonadati</taxon>
        <taxon>Pseudomonadota</taxon>
        <taxon>Gammaproteobacteria</taxon>
        <taxon>Alteromonadales</taxon>
        <taxon>Alteromonadaceae</taxon>
        <taxon>Paraglaciecola</taxon>
    </lineage>
</organism>
<evidence type="ECO:0000256" key="10">
    <source>
        <dbReference type="ARBA" id="ARBA00022630"/>
    </source>
</evidence>
<evidence type="ECO:0000256" key="20">
    <source>
        <dbReference type="HAMAP-Rule" id="MF_00037"/>
    </source>
</evidence>
<keyword evidence="8 20" id="KW-0963">Cytoplasm</keyword>
<dbReference type="Gene3D" id="3.90.78.10">
    <property type="entry name" value="UDP-N-acetylenolpyruvoylglucosamine reductase, C-terminal domain"/>
    <property type="match status" value="1"/>
</dbReference>
<evidence type="ECO:0000256" key="19">
    <source>
        <dbReference type="ARBA" id="ARBA00048914"/>
    </source>
</evidence>
<dbReference type="RefSeq" id="WP_235311204.1">
    <property type="nucleotide sequence ID" value="NZ_JAKGAS010000002.1"/>
</dbReference>
<comment type="similarity">
    <text evidence="5 20">Belongs to the MurB family.</text>
</comment>
<evidence type="ECO:0000256" key="9">
    <source>
        <dbReference type="ARBA" id="ARBA00022618"/>
    </source>
</evidence>
<evidence type="ECO:0000256" key="1">
    <source>
        <dbReference type="ARBA" id="ARBA00001974"/>
    </source>
</evidence>
<dbReference type="EMBL" id="JAKGAS010000002">
    <property type="protein sequence ID" value="MCF2947688.1"/>
    <property type="molecule type" value="Genomic_DNA"/>
</dbReference>
<keyword evidence="17 20" id="KW-0961">Cell wall biogenesis/degradation</keyword>
<gene>
    <name evidence="20 22" type="primary">murB</name>
    <name evidence="22" type="ORF">L0668_06185</name>
</gene>
<dbReference type="InterPro" id="IPR036635">
    <property type="entry name" value="MurB_C_sf"/>
</dbReference>
<evidence type="ECO:0000256" key="4">
    <source>
        <dbReference type="ARBA" id="ARBA00004752"/>
    </source>
</evidence>
<keyword evidence="14 20" id="KW-0573">Peptidoglycan synthesis</keyword>
<dbReference type="Gene3D" id="3.30.43.10">
    <property type="entry name" value="Uridine Diphospho-n-acetylenolpyruvylglucosamine Reductase, domain 2"/>
    <property type="match status" value="1"/>
</dbReference>
<dbReference type="NCBIfam" id="TIGR00179">
    <property type="entry name" value="murB"/>
    <property type="match status" value="1"/>
</dbReference>
<evidence type="ECO:0000256" key="14">
    <source>
        <dbReference type="ARBA" id="ARBA00022984"/>
    </source>
</evidence>
<evidence type="ECO:0000313" key="23">
    <source>
        <dbReference type="Proteomes" id="UP001521137"/>
    </source>
</evidence>
<dbReference type="PANTHER" id="PTHR21071">
    <property type="entry name" value="UDP-N-ACETYLENOLPYRUVOYLGLUCOSAMINE REDUCTASE"/>
    <property type="match status" value="1"/>
</dbReference>
<sequence length="332" mass="36615">MQSLSHEHTFGFATKAKEVLLIPSVETLQYYLDSIQTSSYLILGEGSNTIFLEDYTGCIFKIAIKGIDVKHTQDDFIISVGAGENWHTLVSWCLQKQIYGLENLALIPGTVGAAPIQNIGAYGLELAKFVKSVEYLDITTGGIKALGNLACNFGYRDSIFKRELMGKAVITKVVFKIPKNWQPITHYGELTALDNPTAQDIFNKVVEVRKAKLPDPKELGNAGSFFKNPIITVESYAALKTKWPTIPSYQVDDLTVKIPAAWLIDTLGFKGRKIGGISCHIHQPLVLTNDGTGTGKELLLLARQIRDKVQQEFSIVLENEVRLMGSDGAIIL</sequence>
<keyword evidence="11 20" id="KW-0274">FAD</keyword>
<feature type="domain" description="FAD-binding PCMH-type" evidence="21">
    <location>
        <begin position="12"/>
        <end position="180"/>
    </location>
</feature>
<evidence type="ECO:0000256" key="6">
    <source>
        <dbReference type="ARBA" id="ARBA00012518"/>
    </source>
</evidence>
<dbReference type="Pfam" id="PF01565">
    <property type="entry name" value="FAD_binding_4"/>
    <property type="match status" value="1"/>
</dbReference>
<dbReference type="Proteomes" id="UP001521137">
    <property type="component" value="Unassembled WGS sequence"/>
</dbReference>
<evidence type="ECO:0000313" key="22">
    <source>
        <dbReference type="EMBL" id="MCF2947688.1"/>
    </source>
</evidence>
<dbReference type="Gene3D" id="3.30.465.10">
    <property type="match status" value="1"/>
</dbReference>
<dbReference type="GO" id="GO:0008762">
    <property type="term" value="F:UDP-N-acetylmuramate dehydrogenase activity"/>
    <property type="evidence" value="ECO:0007669"/>
    <property type="project" value="UniProtKB-EC"/>
</dbReference>
<evidence type="ECO:0000256" key="2">
    <source>
        <dbReference type="ARBA" id="ARBA00003921"/>
    </source>
</evidence>
<evidence type="ECO:0000256" key="15">
    <source>
        <dbReference type="ARBA" id="ARBA00023002"/>
    </source>
</evidence>
<keyword evidence="10 20" id="KW-0285">Flavoprotein</keyword>
<dbReference type="InterPro" id="IPR006094">
    <property type="entry name" value="Oxid_FAD_bind_N"/>
</dbReference>
<keyword evidence="13 20" id="KW-0133">Cell shape</keyword>
<comment type="cofactor">
    <cofactor evidence="1 20">
        <name>FAD</name>
        <dbReference type="ChEBI" id="CHEBI:57692"/>
    </cofactor>
</comment>
<dbReference type="SUPFAM" id="SSF56176">
    <property type="entry name" value="FAD-binding/transporter-associated domain-like"/>
    <property type="match status" value="1"/>
</dbReference>
<feature type="active site" evidence="20">
    <location>
        <position position="320"/>
    </location>
</feature>
<evidence type="ECO:0000256" key="13">
    <source>
        <dbReference type="ARBA" id="ARBA00022960"/>
    </source>
</evidence>
<keyword evidence="16 20" id="KW-0131">Cell cycle</keyword>
<comment type="caution">
    <text evidence="22">The sequence shown here is derived from an EMBL/GenBank/DDBJ whole genome shotgun (WGS) entry which is preliminary data.</text>
</comment>
<evidence type="ECO:0000256" key="7">
    <source>
        <dbReference type="ARBA" id="ARBA00015188"/>
    </source>
</evidence>
<evidence type="ECO:0000256" key="18">
    <source>
        <dbReference type="ARBA" id="ARBA00031026"/>
    </source>
</evidence>
<name>A0ABS9D434_9ALTE</name>
<feature type="active site" evidence="20">
    <location>
        <position position="156"/>
    </location>
</feature>
<keyword evidence="23" id="KW-1185">Reference proteome</keyword>
<dbReference type="InterPro" id="IPR016166">
    <property type="entry name" value="FAD-bd_PCMH"/>
</dbReference>
<evidence type="ECO:0000256" key="17">
    <source>
        <dbReference type="ARBA" id="ARBA00023316"/>
    </source>
</evidence>
<comment type="function">
    <text evidence="2 20">Cell wall formation.</text>
</comment>
<accession>A0ABS9D434</accession>
<keyword evidence="9 20" id="KW-0132">Cell division</keyword>
<dbReference type="InterPro" id="IPR036318">
    <property type="entry name" value="FAD-bd_PCMH-like_sf"/>
</dbReference>
<comment type="subcellular location">
    <subcellularLocation>
        <location evidence="3 20">Cytoplasm</location>
    </subcellularLocation>
</comment>